<organism evidence="4 5">
    <name type="scientific">Candidatus Nitronauta litoralis</name>
    <dbReference type="NCBI Taxonomy" id="2705533"/>
    <lineage>
        <taxon>Bacteria</taxon>
        <taxon>Pseudomonadati</taxon>
        <taxon>Nitrospinota/Tectimicrobiota group</taxon>
        <taxon>Nitrospinota</taxon>
        <taxon>Nitrospinia</taxon>
        <taxon>Nitrospinales</taxon>
        <taxon>Nitrospinaceae</taxon>
        <taxon>Candidatus Nitronauta</taxon>
    </lineage>
</organism>
<comment type="similarity">
    <text evidence="1">Belongs to the NAD(P)-dependent epimerase/dehydratase family.</text>
</comment>
<dbReference type="PANTHER" id="PTHR43000">
    <property type="entry name" value="DTDP-D-GLUCOSE 4,6-DEHYDRATASE-RELATED"/>
    <property type="match status" value="1"/>
</dbReference>
<dbReference type="InterPro" id="IPR016040">
    <property type="entry name" value="NAD(P)-bd_dom"/>
</dbReference>
<dbReference type="InterPro" id="IPR001509">
    <property type="entry name" value="Epimerase_deHydtase"/>
</dbReference>
<dbReference type="Pfam" id="PF01370">
    <property type="entry name" value="Epimerase"/>
    <property type="match status" value="1"/>
</dbReference>
<name>A0A7T0BZL3_9BACT</name>
<dbReference type="AlphaFoldDB" id="A0A7T0BZL3"/>
<evidence type="ECO:0000313" key="4">
    <source>
        <dbReference type="EMBL" id="QPJ63442.1"/>
    </source>
</evidence>
<accession>A0A7T0BZL3</accession>
<dbReference type="KEGG" id="nli:G3M70_16800"/>
<gene>
    <name evidence="4" type="ORF">G3M70_16800</name>
</gene>
<reference evidence="4 5" key="1">
    <citation type="submission" date="2020-02" db="EMBL/GenBank/DDBJ databases">
        <title>Genomic and physiological characterization of two novel Nitrospinaceae genera.</title>
        <authorList>
            <person name="Mueller A.J."/>
            <person name="Jung M.-Y."/>
            <person name="Strachan C.R."/>
            <person name="Herbold C.W."/>
            <person name="Kirkegaard R.H."/>
            <person name="Daims H."/>
        </authorList>
    </citation>
    <scope>NUCLEOTIDE SEQUENCE [LARGE SCALE GENOMIC DNA]</scope>
    <source>
        <strain evidence="4">EB</strain>
    </source>
</reference>
<sequence>MKTRQKVLVTGGAGFIGSHTVDALLEKGYEVTVYDNLCPQVHGSNASKPEYLNPDAEFIKGDVCDRSELQKALTGKDIVIHDAAEVGVGQSMYEVERYVKTNVLGTSILWDILVNTSHKVERVLVASSMSLYGEGLYLCPDHGPFMPFSRWPDQLESGQWAMSCTHCGQKAVSLPTNENKPLNCQSVYAQSKKDQEEYSLMLGDAYQIPTVACRYFNCYGPRQSLNNPYTGAAAIFSSAIKNDQVPLIYEDGRQKRDFIHIKDLVRGKILLLEHQDSPYRVFNIGTGRPNSIVKLARTLIRLYEKDLEPEIINKFRAGDIRDCYADISKIQELGFEPEISLEEGLRDLVEWGREQEASSKVGDAHKTLIKKGLVV</sequence>
<dbReference type="Gene3D" id="3.40.50.720">
    <property type="entry name" value="NAD(P)-binding Rossmann-like Domain"/>
    <property type="match status" value="1"/>
</dbReference>
<evidence type="ECO:0000259" key="2">
    <source>
        <dbReference type="Pfam" id="PF01370"/>
    </source>
</evidence>
<dbReference type="SUPFAM" id="SSF51735">
    <property type="entry name" value="NAD(P)-binding Rossmann-fold domains"/>
    <property type="match status" value="1"/>
</dbReference>
<feature type="domain" description="NAD-dependent epimerase/dehydratase" evidence="2">
    <location>
        <begin position="7"/>
        <end position="136"/>
    </location>
</feature>
<proteinExistence type="inferred from homology"/>
<dbReference type="Proteomes" id="UP000594688">
    <property type="component" value="Chromosome"/>
</dbReference>
<dbReference type="PRINTS" id="PR01713">
    <property type="entry name" value="NUCEPIMERASE"/>
</dbReference>
<evidence type="ECO:0000313" key="5">
    <source>
        <dbReference type="Proteomes" id="UP000594688"/>
    </source>
</evidence>
<dbReference type="Pfam" id="PF16363">
    <property type="entry name" value="GDP_Man_Dehyd"/>
    <property type="match status" value="1"/>
</dbReference>
<feature type="domain" description="NAD(P)-binding" evidence="3">
    <location>
        <begin position="173"/>
        <end position="347"/>
    </location>
</feature>
<protein>
    <submittedName>
        <fullName evidence="4">SDR family NAD(P)-dependent oxidoreductase</fullName>
    </submittedName>
</protein>
<evidence type="ECO:0000259" key="3">
    <source>
        <dbReference type="Pfam" id="PF16363"/>
    </source>
</evidence>
<dbReference type="InterPro" id="IPR036291">
    <property type="entry name" value="NAD(P)-bd_dom_sf"/>
</dbReference>
<dbReference type="EMBL" id="CP048685">
    <property type="protein sequence ID" value="QPJ63442.1"/>
    <property type="molecule type" value="Genomic_DNA"/>
</dbReference>
<evidence type="ECO:0000256" key="1">
    <source>
        <dbReference type="ARBA" id="ARBA00007637"/>
    </source>
</evidence>